<feature type="region of interest" description="Disordered" evidence="1">
    <location>
        <begin position="1"/>
        <end position="30"/>
    </location>
</feature>
<proteinExistence type="predicted"/>
<evidence type="ECO:0000256" key="1">
    <source>
        <dbReference type="SAM" id="MobiDB-lite"/>
    </source>
</evidence>
<comment type="caution">
    <text evidence="2">The sequence shown here is derived from an EMBL/GenBank/DDBJ whole genome shotgun (WGS) entry which is preliminary data.</text>
</comment>
<protein>
    <submittedName>
        <fullName evidence="2">Uncharacterized protein</fullName>
    </submittedName>
</protein>
<reference evidence="2" key="1">
    <citation type="journal article" date="2014" name="Front. Microbiol.">
        <title>High frequency of phylogenetically diverse reductive dehalogenase-homologous genes in deep subseafloor sedimentary metagenomes.</title>
        <authorList>
            <person name="Kawai M."/>
            <person name="Futagami T."/>
            <person name="Toyoda A."/>
            <person name="Takaki Y."/>
            <person name="Nishi S."/>
            <person name="Hori S."/>
            <person name="Arai W."/>
            <person name="Tsubouchi T."/>
            <person name="Morono Y."/>
            <person name="Uchiyama I."/>
            <person name="Ito T."/>
            <person name="Fujiyama A."/>
            <person name="Inagaki F."/>
            <person name="Takami H."/>
        </authorList>
    </citation>
    <scope>NUCLEOTIDE SEQUENCE</scope>
    <source>
        <strain evidence="2">Expedition CK06-06</strain>
    </source>
</reference>
<gene>
    <name evidence="2" type="ORF">S12H4_44989</name>
</gene>
<evidence type="ECO:0000313" key="2">
    <source>
        <dbReference type="EMBL" id="GAJ05611.1"/>
    </source>
</evidence>
<organism evidence="2">
    <name type="scientific">marine sediment metagenome</name>
    <dbReference type="NCBI Taxonomy" id="412755"/>
    <lineage>
        <taxon>unclassified sequences</taxon>
        <taxon>metagenomes</taxon>
        <taxon>ecological metagenomes</taxon>
    </lineage>
</organism>
<dbReference type="EMBL" id="BARW01027768">
    <property type="protein sequence ID" value="GAJ05611.1"/>
    <property type="molecule type" value="Genomic_DNA"/>
</dbReference>
<sequence>MADERKNAEKGEKKEERSEEEERKETKGDFETWFPPIEFLDTLNKERIAIPQISADKEAKVFQVLGKLLEKLPKKKLDWENISAADLLDLAPKLLREAPEEGIFIAATLLEKEPKWVRENLNFEMIFSLILPFVGREVKLFSKIGGLFENFGGPSLLAR</sequence>
<dbReference type="AlphaFoldDB" id="X1V0C4"/>
<name>X1V0C4_9ZZZZ</name>
<accession>X1V0C4</accession>